<dbReference type="Proteomes" id="UP000005835">
    <property type="component" value="Unassembled WGS sequence"/>
</dbReference>
<dbReference type="InterPro" id="IPR009061">
    <property type="entry name" value="DNA-bd_dom_put_sf"/>
</dbReference>
<evidence type="ECO:0000313" key="2">
    <source>
        <dbReference type="EMBL" id="EKB31144.1"/>
    </source>
</evidence>
<sequence length="67" mass="7616">MKPQELMTAKQVRTYVGCAPNTLTKAVREGRFPAPALILGRQRWRKADVDEYLERAFKVAQARRVGA</sequence>
<proteinExistence type="predicted"/>
<comment type="caution">
    <text evidence="2">The sequence shown here is derived from an EMBL/GenBank/DDBJ whole genome shotgun (WGS) entry which is preliminary data.</text>
</comment>
<evidence type="ECO:0000313" key="3">
    <source>
        <dbReference type="Proteomes" id="UP000005835"/>
    </source>
</evidence>
<dbReference type="Pfam" id="PF12728">
    <property type="entry name" value="HTH_17"/>
    <property type="match status" value="1"/>
</dbReference>
<evidence type="ECO:0000259" key="1">
    <source>
        <dbReference type="Pfam" id="PF12728"/>
    </source>
</evidence>
<accession>K1KHE7</accession>
<dbReference type="SUPFAM" id="SSF46955">
    <property type="entry name" value="Putative DNA-binding domain"/>
    <property type="match status" value="1"/>
</dbReference>
<gene>
    <name evidence="2" type="ORF">HMPREF9465_01249</name>
</gene>
<keyword evidence="3" id="KW-1185">Reference proteome</keyword>
<dbReference type="Gene3D" id="1.10.238.160">
    <property type="match status" value="1"/>
</dbReference>
<dbReference type="HOGENOM" id="CLU_2810896_0_0_4"/>
<dbReference type="STRING" id="742823.HMPREF9465_01249"/>
<dbReference type="InterPro" id="IPR041657">
    <property type="entry name" value="HTH_17"/>
</dbReference>
<feature type="domain" description="Helix-turn-helix" evidence="1">
    <location>
        <begin position="6"/>
        <end position="55"/>
    </location>
</feature>
<protein>
    <submittedName>
        <fullName evidence="2">Excisionase family DNA binding domain-containing protein</fullName>
    </submittedName>
</protein>
<dbReference type="RefSeq" id="WP_005435195.1">
    <property type="nucleotide sequence ID" value="NZ_JH815516.1"/>
</dbReference>
<reference evidence="2 3" key="1">
    <citation type="submission" date="2012-05" db="EMBL/GenBank/DDBJ databases">
        <title>The Genome Sequence of Sutterella wadsworthensis 2_1_59BFAA.</title>
        <authorList>
            <consortium name="The Broad Institute Genome Sequencing Platform"/>
            <person name="Earl A."/>
            <person name="Ward D."/>
            <person name="Feldgarden M."/>
            <person name="Gevers D."/>
            <person name="Daigneault M."/>
            <person name="Strauss J."/>
            <person name="Allen-Vercoe E."/>
            <person name="Walker B."/>
            <person name="Young S.K."/>
            <person name="Zeng Q."/>
            <person name="Gargeya S."/>
            <person name="Fitzgerald M."/>
            <person name="Haas B."/>
            <person name="Abouelleil A."/>
            <person name="Alvarado L."/>
            <person name="Arachchi H.M."/>
            <person name="Berlin A.M."/>
            <person name="Chapman S.B."/>
            <person name="Goldberg J."/>
            <person name="Griggs A."/>
            <person name="Gujja S."/>
            <person name="Hansen M."/>
            <person name="Howarth C."/>
            <person name="Imamovic A."/>
            <person name="Larimer J."/>
            <person name="McCowen C."/>
            <person name="Montmayeur A."/>
            <person name="Murphy C."/>
            <person name="Neiman D."/>
            <person name="Pearson M."/>
            <person name="Priest M."/>
            <person name="Roberts A."/>
            <person name="Saif S."/>
            <person name="Shea T."/>
            <person name="Sisk P."/>
            <person name="Sykes S."/>
            <person name="Wortman J."/>
            <person name="Nusbaum C."/>
            <person name="Birren B."/>
        </authorList>
    </citation>
    <scope>NUCLEOTIDE SEQUENCE [LARGE SCALE GENOMIC DNA]</scope>
    <source>
        <strain evidence="2 3">2_1_59BFAA</strain>
    </source>
</reference>
<dbReference type="AlphaFoldDB" id="K1KHE7"/>
<name>K1KHE7_9BURK</name>
<organism evidence="2 3">
    <name type="scientific">Sutterella wadsworthensis 2_1_59BFAA</name>
    <dbReference type="NCBI Taxonomy" id="742823"/>
    <lineage>
        <taxon>Bacteria</taxon>
        <taxon>Pseudomonadati</taxon>
        <taxon>Pseudomonadota</taxon>
        <taxon>Betaproteobacteria</taxon>
        <taxon>Burkholderiales</taxon>
        <taxon>Sutterellaceae</taxon>
        <taxon>Sutterella</taxon>
    </lineage>
</organism>
<dbReference type="OrthoDB" id="9801242at2"/>
<dbReference type="EMBL" id="ADMG01000031">
    <property type="protein sequence ID" value="EKB31144.1"/>
    <property type="molecule type" value="Genomic_DNA"/>
</dbReference>